<evidence type="ECO:0000313" key="1">
    <source>
        <dbReference type="EMBL" id="KAF2476829.1"/>
    </source>
</evidence>
<name>A0ACB6RC49_9PLEO</name>
<gene>
    <name evidence="1" type="ORF">BDR25DRAFT_251209</name>
</gene>
<comment type="caution">
    <text evidence="1">The sequence shown here is derived from an EMBL/GenBank/DDBJ whole genome shotgun (WGS) entry which is preliminary data.</text>
</comment>
<dbReference type="EMBL" id="MU003493">
    <property type="protein sequence ID" value="KAF2476829.1"/>
    <property type="molecule type" value="Genomic_DNA"/>
</dbReference>
<dbReference type="Proteomes" id="UP000799755">
    <property type="component" value="Unassembled WGS sequence"/>
</dbReference>
<reference evidence="1" key="1">
    <citation type="journal article" date="2020" name="Stud. Mycol.">
        <title>101 Dothideomycetes genomes: a test case for predicting lifestyles and emergence of pathogens.</title>
        <authorList>
            <person name="Haridas S."/>
            <person name="Albert R."/>
            <person name="Binder M."/>
            <person name="Bloem J."/>
            <person name="Labutti K."/>
            <person name="Salamov A."/>
            <person name="Andreopoulos B."/>
            <person name="Baker S."/>
            <person name="Barry K."/>
            <person name="Bills G."/>
            <person name="Bluhm B."/>
            <person name="Cannon C."/>
            <person name="Castanera R."/>
            <person name="Culley D."/>
            <person name="Daum C."/>
            <person name="Ezra D."/>
            <person name="Gonzalez J."/>
            <person name="Henrissat B."/>
            <person name="Kuo A."/>
            <person name="Liang C."/>
            <person name="Lipzen A."/>
            <person name="Lutzoni F."/>
            <person name="Magnuson J."/>
            <person name="Mondo S."/>
            <person name="Nolan M."/>
            <person name="Ohm R."/>
            <person name="Pangilinan J."/>
            <person name="Park H.-J."/>
            <person name="Ramirez L."/>
            <person name="Alfaro M."/>
            <person name="Sun H."/>
            <person name="Tritt A."/>
            <person name="Yoshinaga Y."/>
            <person name="Zwiers L.-H."/>
            <person name="Turgeon B."/>
            <person name="Goodwin S."/>
            <person name="Spatafora J."/>
            <person name="Crous P."/>
            <person name="Grigoriev I."/>
        </authorList>
    </citation>
    <scope>NUCLEOTIDE SEQUENCE</scope>
    <source>
        <strain evidence="1">ATCC 200398</strain>
    </source>
</reference>
<proteinExistence type="predicted"/>
<accession>A0ACB6RC49</accession>
<organism evidence="1 2">
    <name type="scientific">Lindgomyces ingoldianus</name>
    <dbReference type="NCBI Taxonomy" id="673940"/>
    <lineage>
        <taxon>Eukaryota</taxon>
        <taxon>Fungi</taxon>
        <taxon>Dikarya</taxon>
        <taxon>Ascomycota</taxon>
        <taxon>Pezizomycotina</taxon>
        <taxon>Dothideomycetes</taxon>
        <taxon>Pleosporomycetidae</taxon>
        <taxon>Pleosporales</taxon>
        <taxon>Lindgomycetaceae</taxon>
        <taxon>Lindgomyces</taxon>
    </lineage>
</organism>
<protein>
    <submittedName>
        <fullName evidence="1">MAGE-domain-containing protein</fullName>
    </submittedName>
</protein>
<evidence type="ECO:0000313" key="2">
    <source>
        <dbReference type="Proteomes" id="UP000799755"/>
    </source>
</evidence>
<sequence length="319" mass="34670">MPPTSRKRRAPVDEEDGPISTQASQRNRNRESPLDGDEDVEEEQGSGSGSIAQLSKSLVRYALACEYARVPIKRQDVSQKVLGSHSRAFKDVFTKANGLLIEVFGMEMVELPNREKVTMRQKRAAAASESQSKTSGQWVLRTMLPDRYRIPEVIPPASIPTSETESSYVGFYSMVIALISLSRGTLPESRLDRFLKRMNAEQSTPVDRTDKVLARMIKEGYIVRIKDSSGGEDVVDYMVGPRGKVEVGEEGVANLVRTVSGSAIPDLEQRLHRSLGISGSGAPVPSQRAVNDAGGASTQGAVRRGAGRPRRGGAADADE</sequence>
<keyword evidence="2" id="KW-1185">Reference proteome</keyword>